<evidence type="ECO:0000313" key="3">
    <source>
        <dbReference type="Proteomes" id="UP000034932"/>
    </source>
</evidence>
<comment type="caution">
    <text evidence="2">The sequence shown here is derived from an EMBL/GenBank/DDBJ whole genome shotgun (WGS) entry which is preliminary data.</text>
</comment>
<organism evidence="2 3">
    <name type="scientific">Candidatus Woesebacteria bacterium GW2011_GWB1_39_10b</name>
    <dbReference type="NCBI Taxonomy" id="1618573"/>
    <lineage>
        <taxon>Bacteria</taxon>
        <taxon>Candidatus Woeseibacteriota</taxon>
    </lineage>
</organism>
<dbReference type="PANTHER" id="PTHR14859:SF1">
    <property type="entry name" value="PGAP2-INTERACTING PROTEIN"/>
    <property type="match status" value="1"/>
</dbReference>
<dbReference type="SUPFAM" id="SSF56219">
    <property type="entry name" value="DNase I-like"/>
    <property type="match status" value="1"/>
</dbReference>
<reference evidence="2 3" key="1">
    <citation type="journal article" date="2015" name="Nature">
        <title>rRNA introns, odd ribosomes, and small enigmatic genomes across a large radiation of phyla.</title>
        <authorList>
            <person name="Brown C.T."/>
            <person name="Hug L.A."/>
            <person name="Thomas B.C."/>
            <person name="Sharon I."/>
            <person name="Castelle C.J."/>
            <person name="Singh A."/>
            <person name="Wilkins M.J."/>
            <person name="Williams K.H."/>
            <person name="Banfield J.F."/>
        </authorList>
    </citation>
    <scope>NUCLEOTIDE SEQUENCE [LARGE SCALE GENOMIC DNA]</scope>
</reference>
<dbReference type="Proteomes" id="UP000034932">
    <property type="component" value="Unassembled WGS sequence"/>
</dbReference>
<dbReference type="InterPro" id="IPR036691">
    <property type="entry name" value="Endo/exonu/phosph_ase_sf"/>
</dbReference>
<name>A0A0G0LQT8_9BACT</name>
<evidence type="ECO:0000259" key="1">
    <source>
        <dbReference type="Pfam" id="PF03372"/>
    </source>
</evidence>
<feature type="domain" description="Endonuclease/exonuclease/phosphatase" evidence="1">
    <location>
        <begin position="6"/>
        <end position="219"/>
    </location>
</feature>
<dbReference type="AlphaFoldDB" id="A0A0G0LQT8"/>
<dbReference type="GO" id="GO:0016020">
    <property type="term" value="C:membrane"/>
    <property type="evidence" value="ECO:0007669"/>
    <property type="project" value="GOC"/>
</dbReference>
<dbReference type="GO" id="GO:0003824">
    <property type="term" value="F:catalytic activity"/>
    <property type="evidence" value="ECO:0007669"/>
    <property type="project" value="InterPro"/>
</dbReference>
<dbReference type="PANTHER" id="PTHR14859">
    <property type="entry name" value="CALCOFLUOR WHITE HYPERSENSITIVE PROTEIN PRECURSOR"/>
    <property type="match status" value="1"/>
</dbReference>
<dbReference type="InterPro" id="IPR051916">
    <property type="entry name" value="GPI-anchor_lipid_remodeler"/>
</dbReference>
<evidence type="ECO:0000313" key="2">
    <source>
        <dbReference type="EMBL" id="KKQ94248.1"/>
    </source>
</evidence>
<dbReference type="Pfam" id="PF03372">
    <property type="entry name" value="Exo_endo_phos"/>
    <property type="match status" value="1"/>
</dbReference>
<proteinExistence type="predicted"/>
<accession>A0A0G0LQT8</accession>
<gene>
    <name evidence="2" type="ORF">UT19_C0003G0053</name>
</gene>
<dbReference type="STRING" id="1618573.UT19_C0003G0053"/>
<protein>
    <recommendedName>
        <fullName evidence="1">Endonuclease/exonuclease/phosphatase domain-containing protein</fullName>
    </recommendedName>
</protein>
<dbReference type="InterPro" id="IPR005135">
    <property type="entry name" value="Endo/exonuclease/phosphatase"/>
</dbReference>
<dbReference type="EMBL" id="LBVW01000003">
    <property type="protein sequence ID" value="KKQ94248.1"/>
    <property type="molecule type" value="Genomic_DNA"/>
</dbReference>
<sequence>MQVKILSWNIWIDSYFDQIKEFLRNSHADVIGLQEVREDDPSRETIKYMNSLGYNNIFSPTEKDWGAKVSDGPAVFTKYEIVSTQKYILSEEGMYTAAQADIKIGDKILHVFSTHLTHTHQKDSVAQLEQAEEIMKHIPSEMSVLMGDFNATPESITIQRVKTQLVDTDSKDQPTWSVYPQGCMICNPQEIDIRLDYIFTTKDIKTHSYKVEDSKGSDHLPISVIVEL</sequence>
<dbReference type="GO" id="GO:0006506">
    <property type="term" value="P:GPI anchor biosynthetic process"/>
    <property type="evidence" value="ECO:0007669"/>
    <property type="project" value="TreeGrafter"/>
</dbReference>
<dbReference type="Gene3D" id="3.60.10.10">
    <property type="entry name" value="Endonuclease/exonuclease/phosphatase"/>
    <property type="match status" value="1"/>
</dbReference>